<comment type="similarity">
    <text evidence="1">Belongs to the staygreen family.</text>
</comment>
<evidence type="ECO:0000256" key="1">
    <source>
        <dbReference type="ARBA" id="ARBA00009234"/>
    </source>
</evidence>
<dbReference type="Pfam" id="PF12638">
    <property type="entry name" value="Staygreen"/>
    <property type="match status" value="1"/>
</dbReference>
<evidence type="ECO:0000313" key="3">
    <source>
        <dbReference type="EMBL" id="MBA0566201.1"/>
    </source>
</evidence>
<keyword evidence="4" id="KW-1185">Reference proteome</keyword>
<feature type="domain" description="Staygreen protein" evidence="2">
    <location>
        <begin position="10"/>
        <end position="110"/>
    </location>
</feature>
<accession>A0A7J8MN81</accession>
<dbReference type="InterPro" id="IPR024438">
    <property type="entry name" value="Staygreen"/>
</dbReference>
<comment type="caution">
    <text evidence="3">The sequence shown here is derived from an EMBL/GenBank/DDBJ whole genome shotgun (WGS) entry which is preliminary data.</text>
</comment>
<sequence length="111" mass="12445">MGKGLPNYSADFTANLTFTISNVINLHQVRIPLLKGWYNKDDVAAEWKKVRETTFLHFIDRFSFSFGMLCFDSASNILVAMLCCNISQVLKAVMHGDSVLFANHLELTNAG</sequence>
<dbReference type="PANTHER" id="PTHR31750">
    <property type="entry name" value="PROTEIN STAY-GREEN 1, CHLOROPLASTIC-RELATED"/>
    <property type="match status" value="1"/>
</dbReference>
<dbReference type="EMBL" id="JABEZX010000009">
    <property type="protein sequence ID" value="MBA0566201.1"/>
    <property type="molecule type" value="Genomic_DNA"/>
</dbReference>
<protein>
    <recommendedName>
        <fullName evidence="2">Staygreen protein domain-containing protein</fullName>
    </recommendedName>
</protein>
<evidence type="ECO:0000313" key="4">
    <source>
        <dbReference type="Proteomes" id="UP000593572"/>
    </source>
</evidence>
<dbReference type="AlphaFoldDB" id="A0A7J8MN81"/>
<name>A0A7J8MN81_9ROSI</name>
<reference evidence="3 4" key="1">
    <citation type="journal article" date="2019" name="Genome Biol. Evol.">
        <title>Insights into the evolution of the New World diploid cottons (Gossypium, subgenus Houzingenia) based on genome sequencing.</title>
        <authorList>
            <person name="Grover C.E."/>
            <person name="Arick M.A. 2nd"/>
            <person name="Thrash A."/>
            <person name="Conover J.L."/>
            <person name="Sanders W.S."/>
            <person name="Peterson D.G."/>
            <person name="Frelichowski J.E."/>
            <person name="Scheffler J.A."/>
            <person name="Scheffler B.E."/>
            <person name="Wendel J.F."/>
        </authorList>
    </citation>
    <scope>NUCLEOTIDE SEQUENCE [LARGE SCALE GENOMIC DNA]</scope>
    <source>
        <strain evidence="3">157</strain>
        <tissue evidence="3">Leaf</tissue>
    </source>
</reference>
<organism evidence="3 4">
    <name type="scientific">Gossypium lobatum</name>
    <dbReference type="NCBI Taxonomy" id="34289"/>
    <lineage>
        <taxon>Eukaryota</taxon>
        <taxon>Viridiplantae</taxon>
        <taxon>Streptophyta</taxon>
        <taxon>Embryophyta</taxon>
        <taxon>Tracheophyta</taxon>
        <taxon>Spermatophyta</taxon>
        <taxon>Magnoliopsida</taxon>
        <taxon>eudicotyledons</taxon>
        <taxon>Gunneridae</taxon>
        <taxon>Pentapetalae</taxon>
        <taxon>rosids</taxon>
        <taxon>malvids</taxon>
        <taxon>Malvales</taxon>
        <taxon>Malvaceae</taxon>
        <taxon>Malvoideae</taxon>
        <taxon>Gossypium</taxon>
    </lineage>
</organism>
<dbReference type="Proteomes" id="UP000593572">
    <property type="component" value="Unassembled WGS sequence"/>
</dbReference>
<dbReference type="PANTHER" id="PTHR31750:SF18">
    <property type="entry name" value="MAGNESIUM DECHELATASE SGRL, CHLOROPLASTIC"/>
    <property type="match status" value="1"/>
</dbReference>
<evidence type="ECO:0000259" key="2">
    <source>
        <dbReference type="Pfam" id="PF12638"/>
    </source>
</evidence>
<gene>
    <name evidence="3" type="ORF">Golob_011042</name>
</gene>
<proteinExistence type="inferred from homology"/>